<dbReference type="AlphaFoldDB" id="A0A1G1X6K3"/>
<sequence length="63" mass="7249">MNNLIKNLITTAKRAQVTINSLNPEQKSQLEEGWDIEHAYYSSVLEGSKLDRKEFEVLAQENL</sequence>
<accession>A0A1G1X6K3</accession>
<comment type="caution">
    <text evidence="1">The sequence shown here is derived from an EMBL/GenBank/DDBJ whole genome shotgun (WGS) entry which is preliminary data.</text>
</comment>
<organism evidence="1 2">
    <name type="scientific">Candidatus Andersenbacteria bacterium RIFCSPHIGHO2_12_FULL_45_11</name>
    <dbReference type="NCBI Taxonomy" id="1797281"/>
    <lineage>
        <taxon>Bacteria</taxon>
        <taxon>Candidatus Anderseniibacteriota</taxon>
    </lineage>
</organism>
<dbReference type="Proteomes" id="UP000177528">
    <property type="component" value="Unassembled WGS sequence"/>
</dbReference>
<evidence type="ECO:0000313" key="2">
    <source>
        <dbReference type="Proteomes" id="UP000177528"/>
    </source>
</evidence>
<reference evidence="1 2" key="1">
    <citation type="journal article" date="2016" name="Nat. Commun.">
        <title>Thousands of microbial genomes shed light on interconnected biogeochemical processes in an aquifer system.</title>
        <authorList>
            <person name="Anantharaman K."/>
            <person name="Brown C.T."/>
            <person name="Hug L.A."/>
            <person name="Sharon I."/>
            <person name="Castelle C.J."/>
            <person name="Probst A.J."/>
            <person name="Thomas B.C."/>
            <person name="Singh A."/>
            <person name="Wilkins M.J."/>
            <person name="Karaoz U."/>
            <person name="Brodie E.L."/>
            <person name="Williams K.H."/>
            <person name="Hubbard S.S."/>
            <person name="Banfield J.F."/>
        </authorList>
    </citation>
    <scope>NUCLEOTIDE SEQUENCE [LARGE SCALE GENOMIC DNA]</scope>
</reference>
<dbReference type="EMBL" id="MHHR01000002">
    <property type="protein sequence ID" value="OGY35200.1"/>
    <property type="molecule type" value="Genomic_DNA"/>
</dbReference>
<gene>
    <name evidence="1" type="ORF">A3D99_00810</name>
</gene>
<evidence type="ECO:0000313" key="1">
    <source>
        <dbReference type="EMBL" id="OGY35200.1"/>
    </source>
</evidence>
<protein>
    <submittedName>
        <fullName evidence="1">Uncharacterized protein</fullName>
    </submittedName>
</protein>
<proteinExistence type="predicted"/>
<name>A0A1G1X6K3_9BACT</name>